<dbReference type="EMBL" id="CADIKI010000032">
    <property type="protein sequence ID" value="CAB3809967.1"/>
    <property type="molecule type" value="Genomic_DNA"/>
</dbReference>
<reference evidence="1 2" key="1">
    <citation type="submission" date="2020-04" db="EMBL/GenBank/DDBJ databases">
        <authorList>
            <person name="De Canck E."/>
        </authorList>
    </citation>
    <scope>NUCLEOTIDE SEQUENCE [LARGE SCALE GENOMIC DNA]</scope>
    <source>
        <strain evidence="1 2">LMG 27177</strain>
    </source>
</reference>
<dbReference type="Proteomes" id="UP000494252">
    <property type="component" value="Unassembled WGS sequence"/>
</dbReference>
<gene>
    <name evidence="1" type="ORF">LMG27177_06983</name>
</gene>
<evidence type="ECO:0000313" key="1">
    <source>
        <dbReference type="EMBL" id="CAB3809967.1"/>
    </source>
</evidence>
<keyword evidence="2" id="KW-1185">Reference proteome</keyword>
<proteinExistence type="predicted"/>
<sequence>MLIFTLCELVADRDVESFTAVRHSVNEIMRANELPREAADLVITYTSGLTEWWKVFREKSSSVRAELQERCVARAQSLGVTYRVRWLDELQFWEIKFENWLRLNRAISATRQLSSWADHMAELDSELRVQERLTFDELLGRRPDIDRGAGLGAIARLLHRGHALADLEMRVISSSTILRTVAEDKPDVMQLLRERAESELALLPAPGNAGILDTQGSRSRRGRPGRPPIVASDRVPAFETWPEPDASMLQEEGLLHQYEARKTAVMLFAKHESAEEIWSQTHISKDRAREFYKKCLVIENNRMIGFYALIPYPR</sequence>
<accession>A0A6J5H3F5</accession>
<evidence type="ECO:0000313" key="2">
    <source>
        <dbReference type="Proteomes" id="UP000494252"/>
    </source>
</evidence>
<protein>
    <submittedName>
        <fullName evidence="1">Uncharacterized protein</fullName>
    </submittedName>
</protein>
<name>A0A6J5H3F5_9BURK</name>
<organism evidence="1 2">
    <name type="scientific">Paraburkholderia fynbosensis</name>
    <dbReference type="NCBI Taxonomy" id="1200993"/>
    <lineage>
        <taxon>Bacteria</taxon>
        <taxon>Pseudomonadati</taxon>
        <taxon>Pseudomonadota</taxon>
        <taxon>Betaproteobacteria</taxon>
        <taxon>Burkholderiales</taxon>
        <taxon>Burkholderiaceae</taxon>
        <taxon>Paraburkholderia</taxon>
    </lineage>
</organism>
<dbReference type="AlphaFoldDB" id="A0A6J5H3F5"/>